<reference evidence="1 2" key="1">
    <citation type="journal article" date="2012" name="Genome Res.">
        <title>Genomic basis of endosymbiont-conferred protection against an insect parasitoid.</title>
        <authorList>
            <person name="Hansen A.K."/>
            <person name="Vorburger C."/>
            <person name="Moran N.A."/>
        </authorList>
    </citation>
    <scope>NUCLEOTIDE SEQUENCE [LARGE SCALE GENOMIC DNA]</scope>
    <source>
        <strain evidence="2">R5.15</strain>
    </source>
</reference>
<dbReference type="RefSeq" id="WP_006707654.1">
    <property type="nucleotide sequence ID" value="NZ_AGCA01000468.1"/>
</dbReference>
<evidence type="ECO:0000313" key="1">
    <source>
        <dbReference type="EMBL" id="EGY28062.1"/>
    </source>
</evidence>
<dbReference type="AlphaFoldDB" id="G2H1S5"/>
<comment type="caution">
    <text evidence="1">The sequence shown here is derived from an EMBL/GenBank/DDBJ whole genome shotgun (WGS) entry which is preliminary data.</text>
</comment>
<protein>
    <submittedName>
        <fullName evidence="1">Uncharacterized protein</fullName>
    </submittedName>
</protein>
<organism evidence="1 2">
    <name type="scientific">Candidatus Regiella insecticola 5.15</name>
    <dbReference type="NCBI Taxonomy" id="1005043"/>
    <lineage>
        <taxon>Bacteria</taxon>
        <taxon>Pseudomonadati</taxon>
        <taxon>Pseudomonadota</taxon>
        <taxon>Gammaproteobacteria</taxon>
        <taxon>Enterobacterales</taxon>
        <taxon>Enterobacteriaceae</taxon>
        <taxon>aphid secondary symbionts</taxon>
        <taxon>Candidatus Regiella</taxon>
    </lineage>
</organism>
<keyword evidence="2" id="KW-1185">Reference proteome</keyword>
<evidence type="ECO:0000313" key="2">
    <source>
        <dbReference type="Proteomes" id="UP000004116"/>
    </source>
</evidence>
<dbReference type="EMBL" id="AGCA01000468">
    <property type="protein sequence ID" value="EGY28062.1"/>
    <property type="molecule type" value="Genomic_DNA"/>
</dbReference>
<name>G2H1S5_9ENTR</name>
<dbReference type="Proteomes" id="UP000004116">
    <property type="component" value="Unassembled WGS sequence"/>
</dbReference>
<sequence>MTIPCSGFRPFTWVMTTIKKIKGSTLLINAKLEKTGNTPKQPYAKVFEIKNPPRVKERTIFLSLEHSTEERMAFHSNRPHPKLDESKLKYFKSEKCIHTAGDEDVEDDEYYIKRDSKKYTMLSISPFSSFTNEYKPGEWVFEHNFS</sequence>
<accession>G2H1S5</accession>
<gene>
    <name evidence="1" type="ORF">Rin_00020190</name>
</gene>
<proteinExistence type="predicted"/>